<dbReference type="GO" id="GO:0005783">
    <property type="term" value="C:endoplasmic reticulum"/>
    <property type="evidence" value="ECO:0007669"/>
    <property type="project" value="UniProtKB-SubCell"/>
</dbReference>
<accession>W6Q931</accession>
<gene>
    <name evidence="7" type="ORF">PROQFM164_S02g002662</name>
</gene>
<name>W6Q931_PENRF</name>
<dbReference type="STRING" id="1365484.W6Q931"/>
<comment type="subcellular location">
    <subcellularLocation>
        <location evidence="2">Endoplasmic reticulum</location>
    </subcellularLocation>
    <subcellularLocation>
        <location evidence="3">Membrane</location>
    </subcellularLocation>
    <subcellularLocation>
        <location evidence="1">Mitochondrion</location>
    </subcellularLocation>
</comment>
<dbReference type="GO" id="GO:0005739">
    <property type="term" value="C:mitochondrion"/>
    <property type="evidence" value="ECO:0007669"/>
    <property type="project" value="UniProtKB-SubCell"/>
</dbReference>
<evidence type="ECO:0000256" key="4">
    <source>
        <dbReference type="ARBA" id="ARBA00022824"/>
    </source>
</evidence>
<keyword evidence="8" id="KW-1185">Reference proteome</keyword>
<dbReference type="GO" id="GO:0072330">
    <property type="term" value="P:monocarboxylic acid biosynthetic process"/>
    <property type="evidence" value="ECO:0007669"/>
    <property type="project" value="UniProtKB-ARBA"/>
</dbReference>
<evidence type="ECO:0000256" key="6">
    <source>
        <dbReference type="ARBA" id="ARBA00023136"/>
    </source>
</evidence>
<dbReference type="SUPFAM" id="SSF53474">
    <property type="entry name" value="alpha/beta-Hydrolases"/>
    <property type="match status" value="1"/>
</dbReference>
<dbReference type="EMBL" id="HG792016">
    <property type="protein sequence ID" value="CDM32511.1"/>
    <property type="molecule type" value="Genomic_DNA"/>
</dbReference>
<keyword evidence="5" id="KW-0496">Mitochondrion</keyword>
<reference evidence="7" key="1">
    <citation type="journal article" date="2014" name="Nat. Commun.">
        <title>Multiple recent horizontal transfers of a large genomic region in cheese making fungi.</title>
        <authorList>
            <person name="Cheeseman K."/>
            <person name="Ropars J."/>
            <person name="Renault P."/>
            <person name="Dupont J."/>
            <person name="Gouzy J."/>
            <person name="Branca A."/>
            <person name="Abraham A.L."/>
            <person name="Ceppi M."/>
            <person name="Conseiller E."/>
            <person name="Debuchy R."/>
            <person name="Malagnac F."/>
            <person name="Goarin A."/>
            <person name="Silar P."/>
            <person name="Lacoste S."/>
            <person name="Sallet E."/>
            <person name="Bensimon A."/>
            <person name="Giraud T."/>
            <person name="Brygoo Y."/>
        </authorList>
    </citation>
    <scope>NUCLEOTIDE SEQUENCE [LARGE SCALE GENOMIC DNA]</scope>
    <source>
        <strain evidence="7">FM164</strain>
    </source>
</reference>
<evidence type="ECO:0000256" key="5">
    <source>
        <dbReference type="ARBA" id="ARBA00023128"/>
    </source>
</evidence>
<keyword evidence="4" id="KW-0256">Endoplasmic reticulum</keyword>
<evidence type="ECO:0000256" key="2">
    <source>
        <dbReference type="ARBA" id="ARBA00004240"/>
    </source>
</evidence>
<dbReference type="InterPro" id="IPR029058">
    <property type="entry name" value="AB_hydrolase_fold"/>
</dbReference>
<dbReference type="GO" id="GO:0017000">
    <property type="term" value="P:antibiotic biosynthetic process"/>
    <property type="evidence" value="ECO:0007669"/>
    <property type="project" value="UniProtKB-ARBA"/>
</dbReference>
<keyword evidence="6" id="KW-0472">Membrane</keyword>
<dbReference type="GO" id="GO:0016020">
    <property type="term" value="C:membrane"/>
    <property type="evidence" value="ECO:0007669"/>
    <property type="project" value="UniProtKB-SubCell"/>
</dbReference>
<dbReference type="OrthoDB" id="4364931at2759"/>
<proteinExistence type="predicted"/>
<evidence type="ECO:0000313" key="7">
    <source>
        <dbReference type="EMBL" id="CDM32511.1"/>
    </source>
</evidence>
<evidence type="ECO:0000256" key="3">
    <source>
        <dbReference type="ARBA" id="ARBA00004370"/>
    </source>
</evidence>
<protein>
    <submittedName>
        <fullName evidence="7">Genomic scaffold, ProqFM164S02</fullName>
    </submittedName>
</protein>
<dbReference type="Proteomes" id="UP000030686">
    <property type="component" value="Unassembled WGS sequence"/>
</dbReference>
<dbReference type="InterPro" id="IPR052374">
    <property type="entry name" value="SERAC1"/>
</dbReference>
<evidence type="ECO:0000313" key="8">
    <source>
        <dbReference type="Proteomes" id="UP000030686"/>
    </source>
</evidence>
<dbReference type="PANTHER" id="PTHR48182">
    <property type="entry name" value="PROTEIN SERAC1"/>
    <property type="match status" value="1"/>
</dbReference>
<organism evidence="7 8">
    <name type="scientific">Penicillium roqueforti (strain FM164)</name>
    <dbReference type="NCBI Taxonomy" id="1365484"/>
    <lineage>
        <taxon>Eukaryota</taxon>
        <taxon>Fungi</taxon>
        <taxon>Dikarya</taxon>
        <taxon>Ascomycota</taxon>
        <taxon>Pezizomycotina</taxon>
        <taxon>Eurotiomycetes</taxon>
        <taxon>Eurotiomycetidae</taxon>
        <taxon>Eurotiales</taxon>
        <taxon>Aspergillaceae</taxon>
        <taxon>Penicillium</taxon>
    </lineage>
</organism>
<evidence type="ECO:0000256" key="1">
    <source>
        <dbReference type="ARBA" id="ARBA00004173"/>
    </source>
</evidence>
<sequence>MPLGLHVLHSHNISHRAADLDQNAGVDIVAVHGLGKNSLETWTHHETGTLWLRDLLPRSIHNARVLTFDYDASPSLYTGKDSMDRVQSQATTLVADLEASS</sequence>
<dbReference type="PANTHER" id="PTHR48182:SF2">
    <property type="entry name" value="PROTEIN SERAC1"/>
    <property type="match status" value="1"/>
</dbReference>
<dbReference type="AlphaFoldDB" id="W6Q931"/>